<gene>
    <name evidence="3" type="ORF">MEBOL_006772</name>
</gene>
<dbReference type="EMBL" id="CP022163">
    <property type="protein sequence ID" value="ATB33281.1"/>
    <property type="molecule type" value="Genomic_DNA"/>
</dbReference>
<proteinExistence type="predicted"/>
<feature type="transmembrane region" description="Helical" evidence="1">
    <location>
        <begin position="71"/>
        <end position="92"/>
    </location>
</feature>
<keyword evidence="1" id="KW-0472">Membrane</keyword>
<reference evidence="3 4" key="1">
    <citation type="submission" date="2017-06" db="EMBL/GenBank/DDBJ databases">
        <authorList>
            <person name="Kim H.J."/>
            <person name="Triplett B.A."/>
        </authorList>
    </citation>
    <scope>NUCLEOTIDE SEQUENCE [LARGE SCALE GENOMIC DNA]</scope>
    <source>
        <strain evidence="3 4">DSM 14713</strain>
    </source>
</reference>
<keyword evidence="1" id="KW-0812">Transmembrane</keyword>
<organism evidence="3 4">
    <name type="scientific">Melittangium boletus DSM 14713</name>
    <dbReference type="NCBI Taxonomy" id="1294270"/>
    <lineage>
        <taxon>Bacteria</taxon>
        <taxon>Pseudomonadati</taxon>
        <taxon>Myxococcota</taxon>
        <taxon>Myxococcia</taxon>
        <taxon>Myxococcales</taxon>
        <taxon>Cystobacterineae</taxon>
        <taxon>Archangiaceae</taxon>
        <taxon>Melittangium</taxon>
    </lineage>
</organism>
<keyword evidence="1" id="KW-1133">Transmembrane helix</keyword>
<accession>A0A250IQ37</accession>
<dbReference type="RefSeq" id="WP_157823835.1">
    <property type="nucleotide sequence ID" value="NZ_CP022163.1"/>
</dbReference>
<keyword evidence="2" id="KW-0732">Signal</keyword>
<feature type="signal peptide" evidence="2">
    <location>
        <begin position="1"/>
        <end position="27"/>
    </location>
</feature>
<dbReference type="Proteomes" id="UP000217289">
    <property type="component" value="Chromosome"/>
</dbReference>
<evidence type="ECO:0000256" key="2">
    <source>
        <dbReference type="SAM" id="SignalP"/>
    </source>
</evidence>
<sequence>MTPRPLIWNTFASLLCIWMLMPTGALAAGDAPRLSRLSLLSEPGASQASADTWEEPEPQQASRELRILAEVGAGAVTSLGGGFVGGFGGFALCANTGLGRGGDFLPCLGTALVGAGAGLVLGYPLGVWWGGEAMGGDGRLWASMLGTVLGFGVGLPLVLEEGPFALAPIVLGMAGASIGYELTQNTAPSHVASARPRLQPLLSVSDKGALLGLGGAF</sequence>
<evidence type="ECO:0000256" key="1">
    <source>
        <dbReference type="SAM" id="Phobius"/>
    </source>
</evidence>
<dbReference type="OrthoDB" id="9949873at2"/>
<feature type="chain" id="PRO_5013055252" evidence="2">
    <location>
        <begin position="28"/>
        <end position="217"/>
    </location>
</feature>
<evidence type="ECO:0000313" key="4">
    <source>
        <dbReference type="Proteomes" id="UP000217289"/>
    </source>
</evidence>
<dbReference type="KEGG" id="mbd:MEBOL_006772"/>
<feature type="transmembrane region" description="Helical" evidence="1">
    <location>
        <begin position="104"/>
        <end position="128"/>
    </location>
</feature>
<feature type="transmembrane region" description="Helical" evidence="1">
    <location>
        <begin position="140"/>
        <end position="159"/>
    </location>
</feature>
<protein>
    <submittedName>
        <fullName evidence="3">Uncharacterized protein</fullName>
    </submittedName>
</protein>
<dbReference type="AlphaFoldDB" id="A0A250IQ37"/>
<evidence type="ECO:0000313" key="3">
    <source>
        <dbReference type="EMBL" id="ATB33281.1"/>
    </source>
</evidence>
<keyword evidence="4" id="KW-1185">Reference proteome</keyword>
<name>A0A250IQ37_9BACT</name>